<dbReference type="SMART" id="SM00857">
    <property type="entry name" value="Resolvase"/>
    <property type="match status" value="1"/>
</dbReference>
<accession>A0ABV2DFU2</accession>
<reference evidence="3 4" key="1">
    <citation type="submission" date="2024-06" db="EMBL/GenBank/DDBJ databases">
        <authorList>
            <person name="Kim D.-U."/>
        </authorList>
    </citation>
    <scope>NUCLEOTIDE SEQUENCE [LARGE SCALE GENOMIC DNA]</scope>
    <source>
        <strain evidence="3 4">KACC15460</strain>
    </source>
</reference>
<dbReference type="PROSITE" id="PS51737">
    <property type="entry name" value="RECOMBINASE_DNA_BIND"/>
    <property type="match status" value="1"/>
</dbReference>
<feature type="domain" description="Recombinase" evidence="2">
    <location>
        <begin position="190"/>
        <end position="322"/>
    </location>
</feature>
<dbReference type="InterPro" id="IPR006119">
    <property type="entry name" value="Resolv_N"/>
</dbReference>
<dbReference type="Proteomes" id="UP001548832">
    <property type="component" value="Unassembled WGS sequence"/>
</dbReference>
<dbReference type="InterPro" id="IPR050639">
    <property type="entry name" value="SSR_resolvase"/>
</dbReference>
<dbReference type="EMBL" id="JBEWSZ010000001">
    <property type="protein sequence ID" value="MET2828903.1"/>
    <property type="molecule type" value="Genomic_DNA"/>
</dbReference>
<dbReference type="InterPro" id="IPR011109">
    <property type="entry name" value="DNA_bind_recombinase_dom"/>
</dbReference>
<dbReference type="Pfam" id="PF00239">
    <property type="entry name" value="Resolvase"/>
    <property type="match status" value="1"/>
</dbReference>
<feature type="domain" description="Resolvase/invertase-type recombinase catalytic" evidence="1">
    <location>
        <begin position="18"/>
        <end position="168"/>
    </location>
</feature>
<evidence type="ECO:0000259" key="1">
    <source>
        <dbReference type="PROSITE" id="PS51736"/>
    </source>
</evidence>
<organism evidence="3 4">
    <name type="scientific">Mesorhizobium shangrilense</name>
    <dbReference type="NCBI Taxonomy" id="460060"/>
    <lineage>
        <taxon>Bacteria</taxon>
        <taxon>Pseudomonadati</taxon>
        <taxon>Pseudomonadota</taxon>
        <taxon>Alphaproteobacteria</taxon>
        <taxon>Hyphomicrobiales</taxon>
        <taxon>Phyllobacteriaceae</taxon>
        <taxon>Mesorhizobium</taxon>
    </lineage>
</organism>
<dbReference type="Gene3D" id="3.40.50.1390">
    <property type="entry name" value="Resolvase, N-terminal catalytic domain"/>
    <property type="match status" value="1"/>
</dbReference>
<evidence type="ECO:0000259" key="2">
    <source>
        <dbReference type="PROSITE" id="PS51737"/>
    </source>
</evidence>
<dbReference type="RefSeq" id="WP_354460877.1">
    <property type="nucleotide sequence ID" value="NZ_JBEWSZ010000001.1"/>
</dbReference>
<keyword evidence="4" id="KW-1185">Reference proteome</keyword>
<evidence type="ECO:0000313" key="4">
    <source>
        <dbReference type="Proteomes" id="UP001548832"/>
    </source>
</evidence>
<dbReference type="Pfam" id="PF07508">
    <property type="entry name" value="Recombinase"/>
    <property type="match status" value="1"/>
</dbReference>
<dbReference type="InterPro" id="IPR036162">
    <property type="entry name" value="Resolvase-like_N_sf"/>
</dbReference>
<dbReference type="PANTHER" id="PTHR30461:SF23">
    <property type="entry name" value="DNA RECOMBINASE-RELATED"/>
    <property type="match status" value="1"/>
</dbReference>
<dbReference type="Gene3D" id="3.90.1750.20">
    <property type="entry name" value="Putative Large Serine Recombinase, Chain B, Domain 2"/>
    <property type="match status" value="1"/>
</dbReference>
<sequence>MERHPGVPNATASKPRIRAAQYLRMSTEHQTYSIDNQRDAIRDYAEIMGYDIVATYEDAGRSGLNLGGRPGLQRLLADVESRKADFETVVVYDVSRWGRFQNIDESAVYEYRCLMAGVRIEFCAEQFVNDGSIGSDVLKAIKRSMAAEHSRMLSQKTFIGHARLIRMGFRQGAKAGFGLRRQLVDQHGRPKGILPSFEYKNLQADRIVLVLGPPDEIATVRWIFAHFVKTRKTQLQMARLLNTRGVLSDLGRPWTREAVHSLLTNENYIGNSVWNKRSTRLKSHATRNPPEQWVRVENVVEPIVDRKLFNRAQTVLKTIHRHTTNDEMLAALKALLARRGALSSLIIDDAPDCPPSSRYSWRFGTIVKAYELIGYQPLKSCRFIFVNRRIETIRLQVIQDLLAAIEKQGGVVTYDTEADLLRINEEITVAITIGRCRGSTFGYPHWFSKADREPLPDILVLIRMNPGDLIIRDYLIAPAHEIAGRSKLHVINGAQLDTYIFPTLGPLVRLAERATVGSMVPI</sequence>
<dbReference type="PROSITE" id="PS51736">
    <property type="entry name" value="RECOMBINASES_3"/>
    <property type="match status" value="1"/>
</dbReference>
<proteinExistence type="predicted"/>
<gene>
    <name evidence="3" type="ORF">ABVQ20_18145</name>
</gene>
<dbReference type="InterPro" id="IPR038109">
    <property type="entry name" value="DNA_bind_recomb_sf"/>
</dbReference>
<comment type="caution">
    <text evidence="3">The sequence shown here is derived from an EMBL/GenBank/DDBJ whole genome shotgun (WGS) entry which is preliminary data.</text>
</comment>
<dbReference type="CDD" id="cd00338">
    <property type="entry name" value="Ser_Recombinase"/>
    <property type="match status" value="1"/>
</dbReference>
<dbReference type="SUPFAM" id="SSF53041">
    <property type="entry name" value="Resolvase-like"/>
    <property type="match status" value="1"/>
</dbReference>
<dbReference type="PANTHER" id="PTHR30461">
    <property type="entry name" value="DNA-INVERTASE FROM LAMBDOID PROPHAGE"/>
    <property type="match status" value="1"/>
</dbReference>
<protein>
    <submittedName>
        <fullName evidence="3">Recombinase family protein</fullName>
    </submittedName>
</protein>
<name>A0ABV2DFU2_9HYPH</name>
<evidence type="ECO:0000313" key="3">
    <source>
        <dbReference type="EMBL" id="MET2828903.1"/>
    </source>
</evidence>